<reference evidence="1 2" key="1">
    <citation type="submission" date="2020-02" db="EMBL/GenBank/DDBJ databases">
        <title>Genome assembly of a novel Clostridium senegalense strain.</title>
        <authorList>
            <person name="Gupta T.B."/>
            <person name="Jauregui R."/>
            <person name="Maclean P."/>
            <person name="Nawarathana A."/>
            <person name="Brightwell G."/>
        </authorList>
    </citation>
    <scope>NUCLEOTIDE SEQUENCE [LARGE SCALE GENOMIC DNA]</scope>
    <source>
        <strain evidence="1 2">AGRFS4</strain>
    </source>
</reference>
<organism evidence="1 2">
    <name type="scientific">Clostridium senegalense</name>
    <dbReference type="NCBI Taxonomy" id="1465809"/>
    <lineage>
        <taxon>Bacteria</taxon>
        <taxon>Bacillati</taxon>
        <taxon>Bacillota</taxon>
        <taxon>Clostridia</taxon>
        <taxon>Eubacteriales</taxon>
        <taxon>Clostridiaceae</taxon>
        <taxon>Clostridium</taxon>
    </lineage>
</organism>
<dbReference type="RefSeq" id="WP_061996179.1">
    <property type="nucleotide sequence ID" value="NZ_JAAGPU010000026.1"/>
</dbReference>
<comment type="caution">
    <text evidence="1">The sequence shown here is derived from an EMBL/GenBank/DDBJ whole genome shotgun (WGS) entry which is preliminary data.</text>
</comment>
<proteinExistence type="predicted"/>
<keyword evidence="2" id="KW-1185">Reference proteome</keyword>
<dbReference type="AlphaFoldDB" id="A0A6M0H5A5"/>
<evidence type="ECO:0000313" key="1">
    <source>
        <dbReference type="EMBL" id="NEU05809.1"/>
    </source>
</evidence>
<name>A0A6M0H5A5_9CLOT</name>
<gene>
    <name evidence="1" type="ORF">G3M99_13315</name>
</gene>
<accession>A0A6M0H5A5</accession>
<dbReference type="Proteomes" id="UP000481872">
    <property type="component" value="Unassembled WGS sequence"/>
</dbReference>
<protein>
    <submittedName>
        <fullName evidence="1">Uncharacterized protein</fullName>
    </submittedName>
</protein>
<sequence length="190" mass="22270">MNKKISLIYENGKFSVLVNDTIINEESNLEKSIDKFKKIIEDNSSIQSINWENIVKNIKAFDNKEIIIDDKYKTMTFNEVKYFYNTGKVFYIRNGQMTELRGSYNLFYCGLKMILKGKVKSCEELSEFLTKVLENKAVYTINDTKVRVSSPKFNYGFAEYDYVNDKIDKGTSVESGNFEKFKEYVLDRLM</sequence>
<dbReference type="EMBL" id="JAAGPU010000026">
    <property type="protein sequence ID" value="NEU05809.1"/>
    <property type="molecule type" value="Genomic_DNA"/>
</dbReference>
<evidence type="ECO:0000313" key="2">
    <source>
        <dbReference type="Proteomes" id="UP000481872"/>
    </source>
</evidence>